<name>A0A6B1G0Z2_9CHLR</name>
<dbReference type="Gene3D" id="1.20.144.10">
    <property type="entry name" value="Phosphatidic acid phosphatase type 2/haloperoxidase"/>
    <property type="match status" value="1"/>
</dbReference>
<organism evidence="3">
    <name type="scientific">Caldilineaceae bacterium SB0675_bin_29</name>
    <dbReference type="NCBI Taxonomy" id="2605266"/>
    <lineage>
        <taxon>Bacteria</taxon>
        <taxon>Bacillati</taxon>
        <taxon>Chloroflexota</taxon>
        <taxon>Caldilineae</taxon>
        <taxon>Caldilineales</taxon>
        <taxon>Caldilineaceae</taxon>
    </lineage>
</organism>
<gene>
    <name evidence="3" type="ORF">F4148_17670</name>
</gene>
<dbReference type="SUPFAM" id="SSF48317">
    <property type="entry name" value="Acid phosphatase/Vanadium-dependent haloperoxidase"/>
    <property type="match status" value="1"/>
</dbReference>
<feature type="transmembrane region" description="Helical" evidence="1">
    <location>
        <begin position="12"/>
        <end position="30"/>
    </location>
</feature>
<sequence>RRARGDQHRQRRLIGWTISFAAGAVGTMLVKQAVRRPRPGSGRFLYGVGPDQHSFPSGHGVRCGVILTWATALWPGAGKLAPLLVLWIGWARVALNIHHIGDVVAGLVLGTGISQIVRRRVLGRHRK</sequence>
<protein>
    <submittedName>
        <fullName evidence="3">Phosphatase PAP2 family protein</fullName>
    </submittedName>
</protein>
<dbReference type="SMART" id="SM00014">
    <property type="entry name" value="acidPPc"/>
    <property type="match status" value="1"/>
</dbReference>
<dbReference type="PANTHER" id="PTHR14969:SF13">
    <property type="entry name" value="AT30094P"/>
    <property type="match status" value="1"/>
</dbReference>
<dbReference type="InterPro" id="IPR036938">
    <property type="entry name" value="PAP2/HPO_sf"/>
</dbReference>
<proteinExistence type="predicted"/>
<dbReference type="AlphaFoldDB" id="A0A6B1G0Z2"/>
<dbReference type="Pfam" id="PF01569">
    <property type="entry name" value="PAP2"/>
    <property type="match status" value="1"/>
</dbReference>
<dbReference type="PANTHER" id="PTHR14969">
    <property type="entry name" value="SPHINGOSINE-1-PHOSPHATE PHOSPHOHYDROLASE"/>
    <property type="match status" value="1"/>
</dbReference>
<accession>A0A6B1G0Z2</accession>
<evidence type="ECO:0000256" key="1">
    <source>
        <dbReference type="SAM" id="Phobius"/>
    </source>
</evidence>
<keyword evidence="1" id="KW-0812">Transmembrane</keyword>
<keyword evidence="1" id="KW-0472">Membrane</keyword>
<reference evidence="3" key="1">
    <citation type="submission" date="2019-09" db="EMBL/GenBank/DDBJ databases">
        <title>Characterisation of the sponge microbiome using genome-centric metagenomics.</title>
        <authorList>
            <person name="Engelberts J.P."/>
            <person name="Robbins S.J."/>
            <person name="De Goeij J.M."/>
            <person name="Aranda M."/>
            <person name="Bell S.C."/>
            <person name="Webster N.S."/>
        </authorList>
    </citation>
    <scope>NUCLEOTIDE SEQUENCE</scope>
    <source>
        <strain evidence="3">SB0675_bin_29</strain>
    </source>
</reference>
<dbReference type="InterPro" id="IPR000326">
    <property type="entry name" value="PAP2/HPO"/>
</dbReference>
<dbReference type="EMBL" id="VYDA01000625">
    <property type="protein sequence ID" value="MYH63492.1"/>
    <property type="molecule type" value="Genomic_DNA"/>
</dbReference>
<keyword evidence="1" id="KW-1133">Transmembrane helix</keyword>
<feature type="domain" description="Phosphatidic acid phosphatase type 2/haloperoxidase" evidence="2">
    <location>
        <begin position="11"/>
        <end position="118"/>
    </location>
</feature>
<evidence type="ECO:0000259" key="2">
    <source>
        <dbReference type="SMART" id="SM00014"/>
    </source>
</evidence>
<feature type="non-terminal residue" evidence="3">
    <location>
        <position position="1"/>
    </location>
</feature>
<comment type="caution">
    <text evidence="3">The sequence shown here is derived from an EMBL/GenBank/DDBJ whole genome shotgun (WGS) entry which is preliminary data.</text>
</comment>
<evidence type="ECO:0000313" key="3">
    <source>
        <dbReference type="EMBL" id="MYH63492.1"/>
    </source>
</evidence>